<protein>
    <recommendedName>
        <fullName evidence="4 6">dTDP-4-dehydrorhamnose reductase</fullName>
        <ecNumber evidence="3 6">1.1.1.133</ecNumber>
    </recommendedName>
</protein>
<dbReference type="CDD" id="cd05254">
    <property type="entry name" value="dTDP_HR_like_SDR_e"/>
    <property type="match status" value="1"/>
</dbReference>
<dbReference type="KEGG" id="mei:Msip34_1444"/>
<evidence type="ECO:0000256" key="1">
    <source>
        <dbReference type="ARBA" id="ARBA00004781"/>
    </source>
</evidence>
<name>C6XDR4_METGS</name>
<dbReference type="InterPro" id="IPR029903">
    <property type="entry name" value="RmlD-like-bd"/>
</dbReference>
<dbReference type="OrthoDB" id="9803892at2"/>
<dbReference type="GO" id="GO:0005829">
    <property type="term" value="C:cytosol"/>
    <property type="evidence" value="ECO:0007669"/>
    <property type="project" value="TreeGrafter"/>
</dbReference>
<dbReference type="EMBL" id="CP001674">
    <property type="protein sequence ID" value="ACT50689.1"/>
    <property type="molecule type" value="Genomic_DNA"/>
</dbReference>
<dbReference type="Pfam" id="PF04321">
    <property type="entry name" value="RmlD_sub_bind"/>
    <property type="match status" value="1"/>
</dbReference>
<feature type="domain" description="RmlD-like substrate binding" evidence="7">
    <location>
        <begin position="5"/>
        <end position="295"/>
    </location>
</feature>
<comment type="catalytic activity">
    <reaction evidence="5 6">
        <text>dTDP-beta-L-rhamnose + NADP(+) = dTDP-4-dehydro-beta-L-rhamnose + NADPH + H(+)</text>
        <dbReference type="Rhea" id="RHEA:21796"/>
        <dbReference type="ChEBI" id="CHEBI:15378"/>
        <dbReference type="ChEBI" id="CHEBI:57510"/>
        <dbReference type="ChEBI" id="CHEBI:57783"/>
        <dbReference type="ChEBI" id="CHEBI:58349"/>
        <dbReference type="ChEBI" id="CHEBI:62830"/>
        <dbReference type="EC" id="1.1.1.133"/>
    </reaction>
</comment>
<sequence length="301" mass="32797">MTSPRILLTGVHGQVGHALLPMLATWGTVTALDRAALNLSDAAAIRKTVRTLRPDVIVNPAAYTAVDKAETEPDLAYAINAEAPRILAEEAAELGARMVHYSTDYVFDGRASKPYRETDMTNPLGVYGASKLAGEKAVQQAGQQHLILRTSWVYGAYGKNFLHTILRLARERDSLGIVADQFGAPTSSHDIASATLTLLKSWQPELSGIYHLTNSGYTSWYGFAVAILQAYEGLQAERDLPPLRVSSEAVRAITTAEYPTPAARPANSRLDGDLLEQDWGLRLQDWRQALVQVMETPALLG</sequence>
<comment type="function">
    <text evidence="6">Catalyzes the reduction of dTDP-6-deoxy-L-lyxo-4-hexulose to yield dTDP-L-rhamnose.</text>
</comment>
<evidence type="ECO:0000256" key="5">
    <source>
        <dbReference type="ARBA" id="ARBA00048200"/>
    </source>
</evidence>
<dbReference type="FunFam" id="3.40.50.720:FF:000159">
    <property type="entry name" value="dTDP-4-dehydrorhamnose reductase"/>
    <property type="match status" value="1"/>
</dbReference>
<evidence type="ECO:0000256" key="2">
    <source>
        <dbReference type="ARBA" id="ARBA00010944"/>
    </source>
</evidence>
<dbReference type="GO" id="GO:0019305">
    <property type="term" value="P:dTDP-rhamnose biosynthetic process"/>
    <property type="evidence" value="ECO:0007669"/>
    <property type="project" value="UniProtKB-UniPathway"/>
</dbReference>
<dbReference type="Gene3D" id="3.90.25.10">
    <property type="entry name" value="UDP-galactose 4-epimerase, domain 1"/>
    <property type="match status" value="1"/>
</dbReference>
<dbReference type="PANTHER" id="PTHR10491">
    <property type="entry name" value="DTDP-4-DEHYDRORHAMNOSE REDUCTASE"/>
    <property type="match status" value="1"/>
</dbReference>
<dbReference type="InterPro" id="IPR036291">
    <property type="entry name" value="NAD(P)-bd_dom_sf"/>
</dbReference>
<reference evidence="8 9" key="2">
    <citation type="journal article" date="2011" name="J. Bacteriol.">
        <title>Genomes of three methylotrophs from a single niche uncover genetic and metabolic divergence of Methylophilaceae.</title>
        <authorList>
            <person name="Lapidus A."/>
            <person name="Clum A."/>
            <person name="Labutti K."/>
            <person name="Kaluzhnaya M.G."/>
            <person name="Lim S."/>
            <person name="Beck D.A."/>
            <person name="Glavina Del Rio T."/>
            <person name="Nolan M."/>
            <person name="Mavromatis K."/>
            <person name="Huntemann M."/>
            <person name="Lucas S."/>
            <person name="Lidstrom M.E."/>
            <person name="Ivanova N."/>
            <person name="Chistoserdova L."/>
        </authorList>
    </citation>
    <scope>NUCLEOTIDE SEQUENCE [LARGE SCALE GENOMIC DNA]</scope>
    <source>
        <strain evidence="8 9">SIP3-4</strain>
    </source>
</reference>
<dbReference type="STRING" id="582744.Msip34_1444"/>
<dbReference type="Proteomes" id="UP000002743">
    <property type="component" value="Chromosome"/>
</dbReference>
<proteinExistence type="inferred from homology"/>
<dbReference type="InterPro" id="IPR005913">
    <property type="entry name" value="dTDP_dehydrorham_reduct"/>
</dbReference>
<dbReference type="RefSeq" id="WP_015830135.1">
    <property type="nucleotide sequence ID" value="NC_012969.1"/>
</dbReference>
<dbReference type="SUPFAM" id="SSF51735">
    <property type="entry name" value="NAD(P)-binding Rossmann-fold domains"/>
    <property type="match status" value="1"/>
</dbReference>
<comment type="cofactor">
    <cofactor evidence="6">
        <name>Mg(2+)</name>
        <dbReference type="ChEBI" id="CHEBI:18420"/>
    </cofactor>
    <text evidence="6">Binds 1 Mg(2+) ion per monomer.</text>
</comment>
<dbReference type="eggNOG" id="COG1091">
    <property type="taxonomic scope" value="Bacteria"/>
</dbReference>
<evidence type="ECO:0000313" key="9">
    <source>
        <dbReference type="Proteomes" id="UP000002743"/>
    </source>
</evidence>
<dbReference type="PANTHER" id="PTHR10491:SF4">
    <property type="entry name" value="METHIONINE ADENOSYLTRANSFERASE 2 SUBUNIT BETA"/>
    <property type="match status" value="1"/>
</dbReference>
<comment type="similarity">
    <text evidence="2 6">Belongs to the dTDP-4-dehydrorhamnose reductase family.</text>
</comment>
<keyword evidence="9" id="KW-1185">Reference proteome</keyword>
<organism evidence="8 9">
    <name type="scientific">Methylovorus glucosotrophus (strain SIP3-4)</name>
    <dbReference type="NCBI Taxonomy" id="582744"/>
    <lineage>
        <taxon>Bacteria</taxon>
        <taxon>Pseudomonadati</taxon>
        <taxon>Pseudomonadota</taxon>
        <taxon>Betaproteobacteria</taxon>
        <taxon>Nitrosomonadales</taxon>
        <taxon>Methylophilaceae</taxon>
        <taxon>Methylovorus</taxon>
    </lineage>
</organism>
<evidence type="ECO:0000256" key="4">
    <source>
        <dbReference type="ARBA" id="ARBA00017099"/>
    </source>
</evidence>
<gene>
    <name evidence="8" type="ordered locus">Msip34_1444</name>
</gene>
<dbReference type="UniPathway" id="UPA00124"/>
<dbReference type="AlphaFoldDB" id="C6XDR4"/>
<reference evidence="9" key="1">
    <citation type="submission" date="2009-07" db="EMBL/GenBank/DDBJ databases">
        <title>Complete sequence of chromosome of Methylovorus sp. SIP3-4.</title>
        <authorList>
            <person name="Lucas S."/>
            <person name="Copeland A."/>
            <person name="Lapidus A."/>
            <person name="Glavina del Rio T."/>
            <person name="Tice H."/>
            <person name="Bruce D."/>
            <person name="Goodwin L."/>
            <person name="Pitluck S."/>
            <person name="Clum A."/>
            <person name="Larimer F."/>
            <person name="Land M."/>
            <person name="Hauser L."/>
            <person name="Kyrpides N."/>
            <person name="Mikhailova N."/>
            <person name="Kayluzhnaya M."/>
            <person name="Chistoserdova L."/>
        </authorList>
    </citation>
    <scope>NUCLEOTIDE SEQUENCE [LARGE SCALE GENOMIC DNA]</scope>
    <source>
        <strain evidence="9">SIP3-4</strain>
    </source>
</reference>
<dbReference type="Gene3D" id="3.40.50.720">
    <property type="entry name" value="NAD(P)-binding Rossmann-like Domain"/>
    <property type="match status" value="1"/>
</dbReference>
<keyword evidence="6" id="KW-0521">NADP</keyword>
<dbReference type="GO" id="GO:0008831">
    <property type="term" value="F:dTDP-4-dehydrorhamnose reductase activity"/>
    <property type="evidence" value="ECO:0007669"/>
    <property type="project" value="UniProtKB-EC"/>
</dbReference>
<dbReference type="HOGENOM" id="CLU_045518_1_0_4"/>
<comment type="pathway">
    <text evidence="1 6">Carbohydrate biosynthesis; dTDP-L-rhamnose biosynthesis.</text>
</comment>
<evidence type="ECO:0000256" key="3">
    <source>
        <dbReference type="ARBA" id="ARBA00012929"/>
    </source>
</evidence>
<accession>C6XDR4</accession>
<dbReference type="EC" id="1.1.1.133" evidence="3 6"/>
<evidence type="ECO:0000259" key="7">
    <source>
        <dbReference type="Pfam" id="PF04321"/>
    </source>
</evidence>
<evidence type="ECO:0000256" key="6">
    <source>
        <dbReference type="RuleBase" id="RU364082"/>
    </source>
</evidence>
<keyword evidence="6 8" id="KW-0560">Oxidoreductase</keyword>
<evidence type="ECO:0000313" key="8">
    <source>
        <dbReference type="EMBL" id="ACT50689.1"/>
    </source>
</evidence>
<dbReference type="NCBIfam" id="TIGR01214">
    <property type="entry name" value="rmlD"/>
    <property type="match status" value="1"/>
</dbReference>